<evidence type="ECO:0000313" key="3">
    <source>
        <dbReference type="EMBL" id="KAF7412908.1"/>
    </source>
</evidence>
<dbReference type="Proteomes" id="UP000600918">
    <property type="component" value="Unassembled WGS sequence"/>
</dbReference>
<dbReference type="InterPro" id="IPR002501">
    <property type="entry name" value="PsdUridine_synth_N"/>
</dbReference>
<comment type="similarity">
    <text evidence="1">Belongs to the pseudouridine synthase TruB family.</text>
</comment>
<dbReference type="SUPFAM" id="SSF55120">
    <property type="entry name" value="Pseudouridine synthase"/>
    <property type="match status" value="1"/>
</dbReference>
<evidence type="ECO:0000256" key="1">
    <source>
        <dbReference type="ARBA" id="ARBA00008999"/>
    </source>
</evidence>
<evidence type="ECO:0000259" key="2">
    <source>
        <dbReference type="Pfam" id="PF01509"/>
    </source>
</evidence>
<keyword evidence="4" id="KW-1185">Reference proteome</keyword>
<accession>A0A834NLV1</accession>
<dbReference type="GO" id="GO:0003723">
    <property type="term" value="F:RNA binding"/>
    <property type="evidence" value="ECO:0007669"/>
    <property type="project" value="InterPro"/>
</dbReference>
<dbReference type="AlphaFoldDB" id="A0A834NLV1"/>
<dbReference type="PANTHER" id="PTHR13195:SF0">
    <property type="entry name" value="PSEUDOURIDYLATE SYNTHASE TRUB2, MITOCHONDRIAL"/>
    <property type="match status" value="1"/>
</dbReference>
<dbReference type="GO" id="GO:0006396">
    <property type="term" value="P:RNA processing"/>
    <property type="evidence" value="ECO:0007669"/>
    <property type="project" value="InterPro"/>
</dbReference>
<name>A0A834NLV1_VESPE</name>
<dbReference type="Gene3D" id="3.30.2350.10">
    <property type="entry name" value="Pseudouridine synthase"/>
    <property type="match status" value="1"/>
</dbReference>
<gene>
    <name evidence="3" type="ORF">H0235_012759</name>
</gene>
<dbReference type="InterPro" id="IPR039048">
    <property type="entry name" value="Trub2"/>
</dbReference>
<dbReference type="OrthoDB" id="9995526at2759"/>
<dbReference type="PANTHER" id="PTHR13195">
    <property type="entry name" value="PSEUDOURIDINE SYNTHASE-RELATED"/>
    <property type="match status" value="1"/>
</dbReference>
<dbReference type="InterPro" id="IPR020103">
    <property type="entry name" value="PsdUridine_synth_cat_dom_sf"/>
</dbReference>
<reference evidence="3" key="1">
    <citation type="journal article" date="2020" name="G3 (Bethesda)">
        <title>High-Quality Assemblies for Three Invasive Social Wasps from the &lt;i&gt;Vespula&lt;/i&gt; Genus.</title>
        <authorList>
            <person name="Harrop T.W.R."/>
            <person name="Guhlin J."/>
            <person name="McLaughlin G.M."/>
            <person name="Permina E."/>
            <person name="Stockwell P."/>
            <person name="Gilligan J."/>
            <person name="Le Lec M.F."/>
            <person name="Gruber M.A.M."/>
            <person name="Quinn O."/>
            <person name="Lovegrove M."/>
            <person name="Duncan E.J."/>
            <person name="Remnant E.J."/>
            <person name="Van Eeckhoven J."/>
            <person name="Graham B."/>
            <person name="Knapp R.A."/>
            <person name="Langford K.W."/>
            <person name="Kronenberg Z."/>
            <person name="Press M.O."/>
            <person name="Eacker S.M."/>
            <person name="Wilson-Rankin E.E."/>
            <person name="Purcell J."/>
            <person name="Lester P.J."/>
            <person name="Dearden P.K."/>
        </authorList>
    </citation>
    <scope>NUCLEOTIDE SEQUENCE</scope>
    <source>
        <strain evidence="3">Volc-1</strain>
    </source>
</reference>
<organism evidence="3 4">
    <name type="scientific">Vespula pensylvanica</name>
    <name type="common">Western yellow jacket</name>
    <name type="synonym">Wasp</name>
    <dbReference type="NCBI Taxonomy" id="30213"/>
    <lineage>
        <taxon>Eukaryota</taxon>
        <taxon>Metazoa</taxon>
        <taxon>Ecdysozoa</taxon>
        <taxon>Arthropoda</taxon>
        <taxon>Hexapoda</taxon>
        <taxon>Insecta</taxon>
        <taxon>Pterygota</taxon>
        <taxon>Neoptera</taxon>
        <taxon>Endopterygota</taxon>
        <taxon>Hymenoptera</taxon>
        <taxon>Apocrita</taxon>
        <taxon>Aculeata</taxon>
        <taxon>Vespoidea</taxon>
        <taxon>Vespidae</taxon>
        <taxon>Vespinae</taxon>
        <taxon>Vespula</taxon>
    </lineage>
</organism>
<comment type="caution">
    <text evidence="3">The sequence shown here is derived from an EMBL/GenBank/DDBJ whole genome shotgun (WGS) entry which is preliminary data.</text>
</comment>
<dbReference type="EMBL" id="JACSDY010000012">
    <property type="protein sequence ID" value="KAF7412908.1"/>
    <property type="molecule type" value="Genomic_DNA"/>
</dbReference>
<feature type="domain" description="Pseudouridine synthase II N-terminal" evidence="2">
    <location>
        <begin position="106"/>
        <end position="233"/>
    </location>
</feature>
<dbReference type="Pfam" id="PF01509">
    <property type="entry name" value="TruB_N"/>
    <property type="match status" value="1"/>
</dbReference>
<dbReference type="GO" id="GO:0001522">
    <property type="term" value="P:pseudouridine synthesis"/>
    <property type="evidence" value="ECO:0007669"/>
    <property type="project" value="InterPro"/>
</dbReference>
<protein>
    <recommendedName>
        <fullName evidence="2">Pseudouridine synthase II N-terminal domain-containing protein</fullName>
    </recommendedName>
</protein>
<sequence length="314" mass="36023">MLPVKQRIPYKASAAWNLLNSIFVIYKPALTHYLSVRDTIIKHICRDLNEMEVRPPDNYVVIEGKTNEKLEVIVRPNYGDNELVVGPRYQYNDISLSSANCLSIDTSGVLICGINEGNSLINKIRESKPSRYYRLKGILGQATNNHFKTGKIIEKSTYKHIKRTHIDKICASMQSSHQKKMFEICGVDIQSQTAYELAVQGLIRPAHSEIPILYEIKCINFQPPEFTLEIICINEYEQYLKTLIHELGLELHSTATCTQIQCFKYGLFELQHALLSKKWDILSILNNMKICTKILKENDYLLEQTSPILVDNSQ</sequence>
<dbReference type="GO" id="GO:0009982">
    <property type="term" value="F:pseudouridine synthase activity"/>
    <property type="evidence" value="ECO:0007669"/>
    <property type="project" value="InterPro"/>
</dbReference>
<evidence type="ECO:0000313" key="4">
    <source>
        <dbReference type="Proteomes" id="UP000600918"/>
    </source>
</evidence>
<proteinExistence type="inferred from homology"/>